<name>A0AAW5HQN4_9CORY</name>
<dbReference type="GO" id="GO:0016747">
    <property type="term" value="F:acyltransferase activity, transferring groups other than amino-acyl groups"/>
    <property type="evidence" value="ECO:0007669"/>
    <property type="project" value="InterPro"/>
</dbReference>
<dbReference type="RefSeq" id="WP_252930945.1">
    <property type="nucleotide sequence ID" value="NZ_JAEUWV010000002.1"/>
</dbReference>
<keyword evidence="1" id="KW-0808">Transferase</keyword>
<evidence type="ECO:0000256" key="2">
    <source>
        <dbReference type="ARBA" id="ARBA00023315"/>
    </source>
</evidence>
<dbReference type="CDD" id="cd04301">
    <property type="entry name" value="NAT_SF"/>
    <property type="match status" value="1"/>
</dbReference>
<evidence type="ECO:0000259" key="3">
    <source>
        <dbReference type="PROSITE" id="PS51186"/>
    </source>
</evidence>
<dbReference type="Proteomes" id="UP001205920">
    <property type="component" value="Unassembled WGS sequence"/>
</dbReference>
<proteinExistence type="predicted"/>
<dbReference type="AlphaFoldDB" id="A0AAW5HQN4"/>
<feature type="domain" description="N-acetyltransferase" evidence="3">
    <location>
        <begin position="3"/>
        <end position="161"/>
    </location>
</feature>
<comment type="caution">
    <text evidence="4">The sequence shown here is derived from an EMBL/GenBank/DDBJ whole genome shotgun (WGS) entry which is preliminary data.</text>
</comment>
<dbReference type="Gene3D" id="3.40.630.30">
    <property type="match status" value="1"/>
</dbReference>
<keyword evidence="5" id="KW-1185">Reference proteome</keyword>
<dbReference type="PROSITE" id="PS51186">
    <property type="entry name" value="GNAT"/>
    <property type="match status" value="1"/>
</dbReference>
<dbReference type="SUPFAM" id="SSF55729">
    <property type="entry name" value="Acyl-CoA N-acyltransferases (Nat)"/>
    <property type="match status" value="1"/>
</dbReference>
<dbReference type="EMBL" id="JAEUWV010000002">
    <property type="protein sequence ID" value="MCO6393784.1"/>
    <property type="molecule type" value="Genomic_DNA"/>
</dbReference>
<accession>A0AAW5HQN4</accession>
<dbReference type="InterPro" id="IPR000182">
    <property type="entry name" value="GNAT_dom"/>
</dbReference>
<sequence>MGFRFRRATESDRTYLERIYFLAEAHGDESSELFSDYPTYAAGYIGDWDPERDGGVIVYDALGVPAGAIWLRFWEDASAVGWANLGPDIPEFAIAIEARAQGKGLSRTLIEQACELARDKGARQLALSVDADNPKARHVYEKFGFRDVADAPHPGTMVIDL</sequence>
<reference evidence="4 5" key="1">
    <citation type="submission" date="2021-01" db="EMBL/GenBank/DDBJ databases">
        <title>Identification and Characterization of Corynebacterium sp.</title>
        <authorList>
            <person name="Luo Q."/>
            <person name="Qu P."/>
            <person name="Chen Q."/>
        </authorList>
    </citation>
    <scope>NUCLEOTIDE SEQUENCE [LARGE SCALE GENOMIC DNA]</scope>
    <source>
        <strain evidence="4 5">MC-18</strain>
    </source>
</reference>
<evidence type="ECO:0000313" key="4">
    <source>
        <dbReference type="EMBL" id="MCO6393784.1"/>
    </source>
</evidence>
<organism evidence="4 5">
    <name type="scientific">Corynebacterium lipophilum</name>
    <dbReference type="NCBI Taxonomy" id="2804918"/>
    <lineage>
        <taxon>Bacteria</taxon>
        <taxon>Bacillati</taxon>
        <taxon>Actinomycetota</taxon>
        <taxon>Actinomycetes</taxon>
        <taxon>Mycobacteriales</taxon>
        <taxon>Corynebacteriaceae</taxon>
        <taxon>Corynebacterium</taxon>
    </lineage>
</organism>
<protein>
    <submittedName>
        <fullName evidence="4">GNAT family N-acetyltransferase</fullName>
    </submittedName>
</protein>
<dbReference type="InterPro" id="IPR016181">
    <property type="entry name" value="Acyl_CoA_acyltransferase"/>
</dbReference>
<dbReference type="Pfam" id="PF00583">
    <property type="entry name" value="Acetyltransf_1"/>
    <property type="match status" value="1"/>
</dbReference>
<dbReference type="PANTHER" id="PTHR43420">
    <property type="entry name" value="ACETYLTRANSFERASE"/>
    <property type="match status" value="1"/>
</dbReference>
<evidence type="ECO:0000313" key="5">
    <source>
        <dbReference type="Proteomes" id="UP001205920"/>
    </source>
</evidence>
<keyword evidence="2" id="KW-0012">Acyltransferase</keyword>
<dbReference type="InterPro" id="IPR050680">
    <property type="entry name" value="YpeA/RimI_acetyltransf"/>
</dbReference>
<evidence type="ECO:0000256" key="1">
    <source>
        <dbReference type="ARBA" id="ARBA00022679"/>
    </source>
</evidence>
<gene>
    <name evidence="4" type="ORF">JMN37_02115</name>
</gene>